<dbReference type="EC" id="4.4.1.1" evidence="6"/>
<evidence type="ECO:0000256" key="1">
    <source>
        <dbReference type="ARBA" id="ARBA00001933"/>
    </source>
</evidence>
<evidence type="ECO:0000256" key="4">
    <source>
        <dbReference type="PIRSR" id="PIRSR001434-2"/>
    </source>
</evidence>
<dbReference type="FunFam" id="3.90.1150.10:FF:000008">
    <property type="entry name" value="Cystathionine gamma-synthase"/>
    <property type="match status" value="1"/>
</dbReference>
<dbReference type="CDD" id="cd00614">
    <property type="entry name" value="CGS_like"/>
    <property type="match status" value="1"/>
</dbReference>
<dbReference type="EMBL" id="CP027806">
    <property type="protein sequence ID" value="AXJ00161.1"/>
    <property type="molecule type" value="Genomic_DNA"/>
</dbReference>
<evidence type="ECO:0000256" key="5">
    <source>
        <dbReference type="RuleBase" id="RU362118"/>
    </source>
</evidence>
<gene>
    <name evidence="6" type="ORF">CYPRO_0884</name>
</gene>
<dbReference type="GO" id="GO:0030170">
    <property type="term" value="F:pyridoxal phosphate binding"/>
    <property type="evidence" value="ECO:0007669"/>
    <property type="project" value="InterPro"/>
</dbReference>
<keyword evidence="7" id="KW-1185">Reference proteome</keyword>
<accession>A0A345UI59</accession>
<dbReference type="GO" id="GO:0004123">
    <property type="term" value="F:cystathionine gamma-lyase activity"/>
    <property type="evidence" value="ECO:0007669"/>
    <property type="project" value="TreeGrafter"/>
</dbReference>
<dbReference type="PIRSF" id="PIRSF001434">
    <property type="entry name" value="CGS"/>
    <property type="match status" value="1"/>
</dbReference>
<dbReference type="Pfam" id="PF01053">
    <property type="entry name" value="Cys_Met_Meta_PP"/>
    <property type="match status" value="1"/>
</dbReference>
<dbReference type="FunFam" id="3.40.640.10:FF:000009">
    <property type="entry name" value="Cystathionine gamma-synthase homolog"/>
    <property type="match status" value="1"/>
</dbReference>
<dbReference type="GO" id="GO:0019343">
    <property type="term" value="P:cysteine biosynthetic process via cystathionine"/>
    <property type="evidence" value="ECO:0007669"/>
    <property type="project" value="TreeGrafter"/>
</dbReference>
<sequence length="382" mass="41562">MKFNSKVIHAGQAPEETSGAVMPPIFQTSTYAQQAPDMHKGYDYARVGNPTRTALEQLIAGIEEADACAAFASGCAAMDALMKMLRPGNHVVASNDLYGGTYRLFTQVFAPFGIEYSFVDMTRTENVEAALRPETKMLWIETPTNPLLNIVDIRALTELAKSRGILTVVDNTFASPYLQQPLLLGADAVLHSTTKYLGGHSDVIGGAVATSHQDILENLRFQVKSTGAVPGPMDCYLTLRGIKTLAVRVERSCENAREVARYLRNHPLVKSVRYPGFEQHPGHEVAKSQMKDFGGMVSFTLKQDDIPSAHTFMQHTKLFTLAESLGGVESLISHPASMTHGSIPADVRHKAGLNDSLIRLSCGIEDAGDLLEDLETAFRALG</sequence>
<dbReference type="Gene3D" id="3.90.1150.10">
    <property type="entry name" value="Aspartate Aminotransferase, domain 1"/>
    <property type="match status" value="1"/>
</dbReference>
<evidence type="ECO:0000256" key="3">
    <source>
        <dbReference type="ARBA" id="ARBA00022898"/>
    </source>
</evidence>
<dbReference type="GO" id="GO:0019346">
    <property type="term" value="P:transsulfuration"/>
    <property type="evidence" value="ECO:0007669"/>
    <property type="project" value="InterPro"/>
</dbReference>
<evidence type="ECO:0000256" key="2">
    <source>
        <dbReference type="ARBA" id="ARBA00009077"/>
    </source>
</evidence>
<name>A0A345UI59_9BACT</name>
<dbReference type="KEGG" id="cprv:CYPRO_0884"/>
<dbReference type="Gene3D" id="3.40.640.10">
    <property type="entry name" value="Type I PLP-dependent aspartate aminotransferase-like (Major domain)"/>
    <property type="match status" value="1"/>
</dbReference>
<dbReference type="AlphaFoldDB" id="A0A345UI59"/>
<dbReference type="PANTHER" id="PTHR11808:SF15">
    <property type="entry name" value="CYSTATHIONINE GAMMA-LYASE"/>
    <property type="match status" value="1"/>
</dbReference>
<reference evidence="6 7" key="1">
    <citation type="submission" date="2018-03" db="EMBL/GenBank/DDBJ databases">
        <title>Phenotypic and genomic properties of Cyclonatronum proteinivorum gen. nov., sp. nov., a haloalkaliphilic bacteroidete from soda lakes possessing Na+-translocating rhodopsin.</title>
        <authorList>
            <person name="Toshchakov S.V."/>
            <person name="Korzhenkov A."/>
            <person name="Samarov N.I."/>
            <person name="Kublanov I.V."/>
            <person name="Muntyan M.S."/>
            <person name="Sorokin D.Y."/>
        </authorList>
    </citation>
    <scope>NUCLEOTIDE SEQUENCE [LARGE SCALE GENOMIC DNA]</scope>
    <source>
        <strain evidence="6 7">Omega</strain>
    </source>
</reference>
<comment type="similarity">
    <text evidence="2 5">Belongs to the trans-sulfuration enzymes family.</text>
</comment>
<keyword evidence="3 4" id="KW-0663">Pyridoxal phosphate</keyword>
<dbReference type="OrthoDB" id="9803729at2"/>
<evidence type="ECO:0000313" key="7">
    <source>
        <dbReference type="Proteomes" id="UP000254808"/>
    </source>
</evidence>
<dbReference type="RefSeq" id="WP_114983455.1">
    <property type="nucleotide sequence ID" value="NZ_CP027806.1"/>
</dbReference>
<dbReference type="Proteomes" id="UP000254808">
    <property type="component" value="Chromosome"/>
</dbReference>
<dbReference type="InterPro" id="IPR015422">
    <property type="entry name" value="PyrdxlP-dep_Trfase_small"/>
</dbReference>
<dbReference type="InterPro" id="IPR015424">
    <property type="entry name" value="PyrdxlP-dep_Trfase"/>
</dbReference>
<dbReference type="GO" id="GO:0005737">
    <property type="term" value="C:cytoplasm"/>
    <property type="evidence" value="ECO:0007669"/>
    <property type="project" value="TreeGrafter"/>
</dbReference>
<feature type="modified residue" description="N6-(pyridoxal phosphate)lysine" evidence="4">
    <location>
        <position position="195"/>
    </location>
</feature>
<dbReference type="SUPFAM" id="SSF53383">
    <property type="entry name" value="PLP-dependent transferases"/>
    <property type="match status" value="1"/>
</dbReference>
<comment type="cofactor">
    <cofactor evidence="1 5">
        <name>pyridoxal 5'-phosphate</name>
        <dbReference type="ChEBI" id="CHEBI:597326"/>
    </cofactor>
</comment>
<dbReference type="PANTHER" id="PTHR11808">
    <property type="entry name" value="TRANS-SULFURATION ENZYME FAMILY MEMBER"/>
    <property type="match status" value="1"/>
</dbReference>
<dbReference type="InterPro" id="IPR015421">
    <property type="entry name" value="PyrdxlP-dep_Trfase_major"/>
</dbReference>
<dbReference type="InterPro" id="IPR000277">
    <property type="entry name" value="Cys/Met-Metab_PyrdxlP-dep_enz"/>
</dbReference>
<proteinExistence type="inferred from homology"/>
<dbReference type="NCBIfam" id="NF005871">
    <property type="entry name" value="PRK07811.1"/>
    <property type="match status" value="1"/>
</dbReference>
<dbReference type="GO" id="GO:0003962">
    <property type="term" value="F:cystathionine gamma-synthase activity"/>
    <property type="evidence" value="ECO:0007669"/>
    <property type="project" value="TreeGrafter"/>
</dbReference>
<organism evidence="6 7">
    <name type="scientific">Cyclonatronum proteinivorum</name>
    <dbReference type="NCBI Taxonomy" id="1457365"/>
    <lineage>
        <taxon>Bacteria</taxon>
        <taxon>Pseudomonadati</taxon>
        <taxon>Balneolota</taxon>
        <taxon>Balneolia</taxon>
        <taxon>Balneolales</taxon>
        <taxon>Cyclonatronaceae</taxon>
        <taxon>Cyclonatronum</taxon>
    </lineage>
</organism>
<evidence type="ECO:0000313" key="6">
    <source>
        <dbReference type="EMBL" id="AXJ00161.1"/>
    </source>
</evidence>
<protein>
    <submittedName>
        <fullName evidence="6">Cystathionine gamma-lyase</fullName>
        <ecNumber evidence="6">4.4.1.1</ecNumber>
    </submittedName>
</protein>
<keyword evidence="6" id="KW-0456">Lyase</keyword>